<gene>
    <name evidence="1" type="ORF">CK203_002317</name>
</gene>
<dbReference type="AlphaFoldDB" id="A0A438KIY1"/>
<comment type="caution">
    <text evidence="1">The sequence shown here is derived from an EMBL/GenBank/DDBJ whole genome shotgun (WGS) entry which is preliminary data.</text>
</comment>
<dbReference type="InterPro" id="IPR036691">
    <property type="entry name" value="Endo/exonu/phosph_ase_sf"/>
</dbReference>
<evidence type="ECO:0000313" key="1">
    <source>
        <dbReference type="EMBL" id="RVX21176.1"/>
    </source>
</evidence>
<dbReference type="SUPFAM" id="SSF56219">
    <property type="entry name" value="DNase I-like"/>
    <property type="match status" value="1"/>
</dbReference>
<proteinExistence type="predicted"/>
<sequence length="1125" mass="127169">MHGCGTFGVGNLNYMQRLRGALTAYNYPVVIMIIGSTKQRCNQVASYSSRLLGYLQQEHSSRPKRFHACFVAWGKRGSYQQVRCRLLEGQELQEIRLLRLFKEKAAYGEDGYCGGCVEGGQAASLLPSSKADLCLKAVEEQGGSLLSSTEDILSPIDEALVVEAASFQCTMNHFSPSSGWGSRSSTPSSFFPMGEIDEVRRELGMIYWGEMTSMDRGVVIEEEEARDVPFAMVPKDGSLLNFKSNCDVVELDNSGGEEEAQTTLVKGCFPVEVRRNPAFSQGSFYKLVSFSKFLGLLVDGFEKEILGLLRRLEFRTNRKTTGQRKEVFWQISRSVPMKLKIFSWNVRGRNEGDKHKIIKSMIWSYLADLVRLQETKVQQMNDSLVKSLRVGRCLNWEVVEAKGQAGEEREDFWDELSAIRGLWNDPWCVGGDLNTRVVSKLPPNPISDCGPILLYSGGIRRGKIPFRFENMWLKVEGFKDLARNWWEGYNVQGSCSYILAAKLKALKQDLKSWNKEVFGNVSKKLEALTQLGLWDAKEREQTLTVEEIEVRRGVVDEFNKWAEMEEISWRQKSRELWLKEGDKNTRSFHKMANAQRRRNFLAKLKVNGELLVGEDSNKEGPIVSAALEFPFFEEEVLATLFDLDGDKALGPDGFSLAFWQYSWDIVKLEHAFVEEKQILDAVLIANEAIDSRIEDNLKGILSFFQSSRGLRQGDLLSPYLFILVMEAFSHLLSRVNEGGFINGFQVKGRYDVGVEACLGLKINARKSELIRVGDIQNLEELAGILGCKVTTLSTTYLGLLLGASYKCLRVWEGVEGGLIKACLVEATVSLKRGADPFPHGIVWNPWALVRWVMNSPVRGLLLSWGDSFVGRKRKKGWQVALLCLFRPLDTLEVIYEGTLAVKLSKIQMLTSIFETIRMQDDHTFSTFYYELSDIVNSSFNLGERIPKSKIVRMILRYLLERFKPKVTTMESDIDSNLSDSIASKDTRCKSHGDKRGLGYINKIKTPTRGDTIFVKGKEETLNHVTPSSASPLCAYCKKFRHSKHMTGEKFFFTSFEDFNGGNVTFSDGCIARVRGRRLGHINYGDLVHLTNKDLVRGIPKLSDQPNTLHGECMKGKQVRVSHKEI</sequence>
<dbReference type="Pfam" id="PF14223">
    <property type="entry name" value="Retrotran_gag_2"/>
    <property type="match status" value="1"/>
</dbReference>
<dbReference type="InterPro" id="IPR052343">
    <property type="entry name" value="Retrotransposon-Effector_Assoc"/>
</dbReference>
<reference evidence="1 2" key="1">
    <citation type="journal article" date="2018" name="PLoS Genet.">
        <title>Population sequencing reveals clonal diversity and ancestral inbreeding in the grapevine cultivar Chardonnay.</title>
        <authorList>
            <person name="Roach M.J."/>
            <person name="Johnson D.L."/>
            <person name="Bohlmann J."/>
            <person name="van Vuuren H.J."/>
            <person name="Jones S.J."/>
            <person name="Pretorius I.S."/>
            <person name="Schmidt S.A."/>
            <person name="Borneman A.R."/>
        </authorList>
    </citation>
    <scope>NUCLEOTIDE SEQUENCE [LARGE SCALE GENOMIC DNA]</scope>
    <source>
        <strain evidence="2">cv. Chardonnay</strain>
        <tissue evidence="1">Leaf</tissue>
    </source>
</reference>
<dbReference type="Proteomes" id="UP000288805">
    <property type="component" value="Unassembled WGS sequence"/>
</dbReference>
<accession>A0A438KIY1</accession>
<evidence type="ECO:0008006" key="3">
    <source>
        <dbReference type="Google" id="ProtNLM"/>
    </source>
</evidence>
<dbReference type="EMBL" id="QGNW01000005">
    <property type="protein sequence ID" value="RVX21176.1"/>
    <property type="molecule type" value="Genomic_DNA"/>
</dbReference>
<protein>
    <recommendedName>
        <fullName evidence="3">Reverse transcriptase domain-containing protein</fullName>
    </recommendedName>
</protein>
<organism evidence="1 2">
    <name type="scientific">Vitis vinifera</name>
    <name type="common">Grape</name>
    <dbReference type="NCBI Taxonomy" id="29760"/>
    <lineage>
        <taxon>Eukaryota</taxon>
        <taxon>Viridiplantae</taxon>
        <taxon>Streptophyta</taxon>
        <taxon>Embryophyta</taxon>
        <taxon>Tracheophyta</taxon>
        <taxon>Spermatophyta</taxon>
        <taxon>Magnoliopsida</taxon>
        <taxon>eudicotyledons</taxon>
        <taxon>Gunneridae</taxon>
        <taxon>Pentapetalae</taxon>
        <taxon>rosids</taxon>
        <taxon>Vitales</taxon>
        <taxon>Vitaceae</taxon>
        <taxon>Viteae</taxon>
        <taxon>Vitis</taxon>
    </lineage>
</organism>
<name>A0A438KIY1_VITVI</name>
<dbReference type="PANTHER" id="PTHR46890">
    <property type="entry name" value="NON-LTR RETROLELEMENT REVERSE TRANSCRIPTASE-LIKE PROTEIN-RELATED"/>
    <property type="match status" value="1"/>
</dbReference>
<evidence type="ECO:0000313" key="2">
    <source>
        <dbReference type="Proteomes" id="UP000288805"/>
    </source>
</evidence>
<dbReference type="PANTHER" id="PTHR46890:SF50">
    <property type="entry name" value="RNA-DIRECTED DNA POLYMERASE, EUKARYOTA, REVERSE TRANSCRIPTASE ZINC-BINDING DOMAIN PROTEIN-RELATED"/>
    <property type="match status" value="1"/>
</dbReference>
<dbReference type="Gene3D" id="3.60.10.10">
    <property type="entry name" value="Endonuclease/exonuclease/phosphatase"/>
    <property type="match status" value="1"/>
</dbReference>